<feature type="transmembrane region" description="Helical" evidence="2">
    <location>
        <begin position="162"/>
        <end position="183"/>
    </location>
</feature>
<feature type="transmembrane region" description="Helical" evidence="2">
    <location>
        <begin position="253"/>
        <end position="274"/>
    </location>
</feature>
<evidence type="ECO:0000313" key="5">
    <source>
        <dbReference type="EMBL" id="ETV68196.1"/>
    </source>
</evidence>
<proteinExistence type="predicted"/>
<sequence>MEVERDAEEGRGAPLPGGMESSVQVETTGDPHTAVHHSSAIPAASSATANEDGSSEGYVLVEDGSTTTAKKGEAATETSTSKATTTASHAISYRPDIDGLRTIAVVPVVVFHAYPALLPGGFVGVDVFFVISGFLISAILLKEGAKHTFTYASFYSRRIRRIYPALLVVATSTLVVGCCWLLKTPLRTLSATLVAGTLFGANLQLLTVDEGYFDASVKENPLLHLWSLGVEEQFYIVWPFLVSVLLRLSVRRALLTQVVFIGCSFACNVLLLGVDGSNKYAFYFPLSRFWQMALGGLLAFEHAHLKTVAIFVAAKPVVASTLSLMSLGVLVVGYAVINETDAFPGFWALLPTFGALGLLAAGKDSPINQYVLGNPVMVFVGNISYSLYLWHWPLLVLAKAHFPNDLSRPWYMQPYTMMILSVVLSILTLYLVENRTRRHPSPLLVPCLVVCMVVLGGVALAAFNLPASFSLPAQRVAGVPVLNDLNDTSTATTTTVIVNATTNTSTTVTTRVHLNWSKPPRTSDPTVAKILAGIEDWHPLDGYEGYTEPLTEDTMKVLNRRGTSLPNVIVLGDSHANMLMPRFKRLLELAVAADPVNGAAKFPTIVFRSANGSPPLACNGRHGGDVALVRDLQPSVVFYSSNWIQFWRAGGGAGSVPSATPLCCTPGYQDACAYQTLADVQAMADMFQAELAALVQSGKKVFVATVNPEGPEFSGRNMVNGNAVGTVTPIKRSVFRQTFASVISILERAVANAQATLVDFSDNQCYQDLCQVVSMAEGEPVYKDKDHMRPYYARNYLSTVDVVVEAAMLLP</sequence>
<dbReference type="STRING" id="112090.W4FMR4"/>
<dbReference type="AlphaFoldDB" id="W4FMR4"/>
<dbReference type="PANTHER" id="PTHR23028">
    <property type="entry name" value="ACETYLTRANSFERASE"/>
    <property type="match status" value="1"/>
</dbReference>
<gene>
    <name evidence="5" type="ORF">H257_15776</name>
</gene>
<keyword evidence="2" id="KW-0812">Transmembrane</keyword>
<dbReference type="RefSeq" id="XP_009842281.1">
    <property type="nucleotide sequence ID" value="XM_009843979.1"/>
</dbReference>
<evidence type="ECO:0000259" key="4">
    <source>
        <dbReference type="Pfam" id="PF19040"/>
    </source>
</evidence>
<evidence type="ECO:0008006" key="6">
    <source>
        <dbReference type="Google" id="ProtNLM"/>
    </source>
</evidence>
<name>W4FMR4_APHAT</name>
<keyword evidence="2" id="KW-1133">Transmembrane helix</keyword>
<dbReference type="GO" id="GO:0000271">
    <property type="term" value="P:polysaccharide biosynthetic process"/>
    <property type="evidence" value="ECO:0007669"/>
    <property type="project" value="TreeGrafter"/>
</dbReference>
<feature type="domain" description="SGNH" evidence="4">
    <location>
        <begin position="564"/>
        <end position="794"/>
    </location>
</feature>
<dbReference type="GeneID" id="20817772"/>
<feature type="transmembrane region" description="Helical" evidence="2">
    <location>
        <begin position="312"/>
        <end position="337"/>
    </location>
</feature>
<dbReference type="InterPro" id="IPR002656">
    <property type="entry name" value="Acyl_transf_3_dom"/>
</dbReference>
<reference evidence="5" key="1">
    <citation type="submission" date="2013-12" db="EMBL/GenBank/DDBJ databases">
        <title>The Genome Sequence of Aphanomyces astaci APO3.</title>
        <authorList>
            <consortium name="The Broad Institute Genomics Platform"/>
            <person name="Russ C."/>
            <person name="Tyler B."/>
            <person name="van West P."/>
            <person name="Dieguez-Uribeondo J."/>
            <person name="Young S.K."/>
            <person name="Zeng Q."/>
            <person name="Gargeya S."/>
            <person name="Fitzgerald M."/>
            <person name="Abouelleil A."/>
            <person name="Alvarado L."/>
            <person name="Chapman S.B."/>
            <person name="Gainer-Dewar J."/>
            <person name="Goldberg J."/>
            <person name="Griggs A."/>
            <person name="Gujja S."/>
            <person name="Hansen M."/>
            <person name="Howarth C."/>
            <person name="Imamovic A."/>
            <person name="Ireland A."/>
            <person name="Larimer J."/>
            <person name="McCowan C."/>
            <person name="Murphy C."/>
            <person name="Pearson M."/>
            <person name="Poon T.W."/>
            <person name="Priest M."/>
            <person name="Roberts A."/>
            <person name="Saif S."/>
            <person name="Shea T."/>
            <person name="Sykes S."/>
            <person name="Wortman J."/>
            <person name="Nusbaum C."/>
            <person name="Birren B."/>
        </authorList>
    </citation>
    <scope>NUCLEOTIDE SEQUENCE [LARGE SCALE GENOMIC DNA]</scope>
    <source>
        <strain evidence="5">APO3</strain>
    </source>
</reference>
<dbReference type="OrthoDB" id="207378at2759"/>
<dbReference type="EMBL" id="KI913188">
    <property type="protein sequence ID" value="ETV68196.1"/>
    <property type="molecule type" value="Genomic_DNA"/>
</dbReference>
<dbReference type="PANTHER" id="PTHR23028:SF53">
    <property type="entry name" value="ACYL_TRANSF_3 DOMAIN-CONTAINING PROTEIN"/>
    <property type="match status" value="1"/>
</dbReference>
<feature type="transmembrane region" description="Helical" evidence="2">
    <location>
        <begin position="223"/>
        <end position="246"/>
    </location>
</feature>
<accession>W4FMR4</accession>
<dbReference type="GO" id="GO:0016747">
    <property type="term" value="F:acyltransferase activity, transferring groups other than amino-acyl groups"/>
    <property type="evidence" value="ECO:0007669"/>
    <property type="project" value="InterPro"/>
</dbReference>
<evidence type="ECO:0000256" key="2">
    <source>
        <dbReference type="SAM" id="Phobius"/>
    </source>
</evidence>
<dbReference type="Pfam" id="PF19040">
    <property type="entry name" value="SGNH"/>
    <property type="match status" value="1"/>
</dbReference>
<dbReference type="GO" id="GO:0016020">
    <property type="term" value="C:membrane"/>
    <property type="evidence" value="ECO:0007669"/>
    <property type="project" value="TreeGrafter"/>
</dbReference>
<dbReference type="Pfam" id="PF01757">
    <property type="entry name" value="Acyl_transf_3"/>
    <property type="match status" value="1"/>
</dbReference>
<feature type="domain" description="Acyltransferase 3" evidence="3">
    <location>
        <begin position="96"/>
        <end position="427"/>
    </location>
</feature>
<feature type="region of interest" description="Disordered" evidence="1">
    <location>
        <begin position="66"/>
        <end position="87"/>
    </location>
</feature>
<feature type="transmembrane region" description="Helical" evidence="2">
    <location>
        <begin position="410"/>
        <end position="431"/>
    </location>
</feature>
<feature type="compositionally biased region" description="Low complexity" evidence="1">
    <location>
        <begin position="38"/>
        <end position="49"/>
    </location>
</feature>
<protein>
    <recommendedName>
        <fullName evidence="6">Acyltransferase 3 domain-containing protein</fullName>
    </recommendedName>
</protein>
<evidence type="ECO:0000256" key="1">
    <source>
        <dbReference type="SAM" id="MobiDB-lite"/>
    </source>
</evidence>
<evidence type="ECO:0000259" key="3">
    <source>
        <dbReference type="Pfam" id="PF01757"/>
    </source>
</evidence>
<dbReference type="VEuPathDB" id="FungiDB:H257_15776"/>
<feature type="transmembrane region" description="Helical" evidence="2">
    <location>
        <begin position="280"/>
        <end position="300"/>
    </location>
</feature>
<dbReference type="InterPro" id="IPR043968">
    <property type="entry name" value="SGNH"/>
</dbReference>
<feature type="transmembrane region" description="Helical" evidence="2">
    <location>
        <begin position="443"/>
        <end position="465"/>
    </location>
</feature>
<feature type="region of interest" description="Disordered" evidence="1">
    <location>
        <begin position="1"/>
        <end position="54"/>
    </location>
</feature>
<feature type="transmembrane region" description="Helical" evidence="2">
    <location>
        <begin position="123"/>
        <end position="141"/>
    </location>
</feature>
<feature type="transmembrane region" description="Helical" evidence="2">
    <location>
        <begin position="343"/>
        <end position="361"/>
    </location>
</feature>
<feature type="transmembrane region" description="Helical" evidence="2">
    <location>
        <begin position="370"/>
        <end position="390"/>
    </location>
</feature>
<organism evidence="5">
    <name type="scientific">Aphanomyces astaci</name>
    <name type="common">Crayfish plague agent</name>
    <dbReference type="NCBI Taxonomy" id="112090"/>
    <lineage>
        <taxon>Eukaryota</taxon>
        <taxon>Sar</taxon>
        <taxon>Stramenopiles</taxon>
        <taxon>Oomycota</taxon>
        <taxon>Saprolegniomycetes</taxon>
        <taxon>Saprolegniales</taxon>
        <taxon>Verrucalvaceae</taxon>
        <taxon>Aphanomyces</taxon>
    </lineage>
</organism>
<dbReference type="InterPro" id="IPR050879">
    <property type="entry name" value="Acyltransferase_3"/>
</dbReference>
<keyword evidence="2" id="KW-0472">Membrane</keyword>